<protein>
    <submittedName>
        <fullName evidence="2">Uncharacterized protein</fullName>
    </submittedName>
</protein>
<feature type="region of interest" description="Disordered" evidence="1">
    <location>
        <begin position="153"/>
        <end position="173"/>
    </location>
</feature>
<comment type="caution">
    <text evidence="2">The sequence shown here is derived from an EMBL/GenBank/DDBJ whole genome shotgun (WGS) entry which is preliminary data.</text>
</comment>
<proteinExistence type="predicted"/>
<reference evidence="2" key="1">
    <citation type="journal article" date="2020" name="Phytopathology">
        <title>Genome Sequence Resources of Colletotrichum truncatum, C. plurivorum, C. musicola, and C. sojae: Four Species Pathogenic to Soybean (Glycine max).</title>
        <authorList>
            <person name="Rogerio F."/>
            <person name="Boufleur T.R."/>
            <person name="Ciampi-Guillardi M."/>
            <person name="Sukno S.A."/>
            <person name="Thon M.R."/>
            <person name="Massola Junior N.S."/>
            <person name="Baroncelli R."/>
        </authorList>
    </citation>
    <scope>NUCLEOTIDE SEQUENCE</scope>
    <source>
        <strain evidence="2">LFN00145</strain>
    </source>
</reference>
<feature type="region of interest" description="Disordered" evidence="1">
    <location>
        <begin position="272"/>
        <end position="312"/>
    </location>
</feature>
<name>A0A8H6K1Q7_9PEZI</name>
<dbReference type="EMBL" id="WIGO01000219">
    <property type="protein sequence ID" value="KAF6823150.1"/>
    <property type="molecule type" value="Genomic_DNA"/>
</dbReference>
<evidence type="ECO:0000313" key="2">
    <source>
        <dbReference type="EMBL" id="KAF6823150.1"/>
    </source>
</evidence>
<accession>A0A8H6K1Q7</accession>
<evidence type="ECO:0000256" key="1">
    <source>
        <dbReference type="SAM" id="MobiDB-lite"/>
    </source>
</evidence>
<gene>
    <name evidence="2" type="ORF">CPLU01_11585</name>
</gene>
<dbReference type="AlphaFoldDB" id="A0A8H6K1Q7"/>
<feature type="compositionally biased region" description="Polar residues" evidence="1">
    <location>
        <begin position="276"/>
        <end position="293"/>
    </location>
</feature>
<sequence length="312" mass="34378">MGNLECRIRLFVLQLHQWSSILGPSNRRPNTTVSPSLIPTTTATVTIGRPPAPSAAVRSFAPQAAIALTLWNHWTELLLAIRAMHLHKAISPRTYASHQPPSVSTRSIMHDAGAEQECRPTGPEGDIQLLRAAILAAAGLLASLLHPPLGRPMSAHSSVTETRSSPVSNLQHLPGAPYTYEKGPGEQAEGERDFLFGHHHITTSRWRHPIFSEAGRESVPISTSSKRRQKGYIWCLIFAAINGYFSQDAARLFSREWHQRDVVRSDLDAISHHQEPPSTKSSIDSAPSQSQPNRPVELLNRANDKSLASRHV</sequence>
<evidence type="ECO:0000313" key="3">
    <source>
        <dbReference type="Proteomes" id="UP000654918"/>
    </source>
</evidence>
<feature type="compositionally biased region" description="Polar residues" evidence="1">
    <location>
        <begin position="155"/>
        <end position="171"/>
    </location>
</feature>
<keyword evidence="3" id="KW-1185">Reference proteome</keyword>
<organism evidence="2 3">
    <name type="scientific">Colletotrichum plurivorum</name>
    <dbReference type="NCBI Taxonomy" id="2175906"/>
    <lineage>
        <taxon>Eukaryota</taxon>
        <taxon>Fungi</taxon>
        <taxon>Dikarya</taxon>
        <taxon>Ascomycota</taxon>
        <taxon>Pezizomycotina</taxon>
        <taxon>Sordariomycetes</taxon>
        <taxon>Hypocreomycetidae</taxon>
        <taxon>Glomerellales</taxon>
        <taxon>Glomerellaceae</taxon>
        <taxon>Colletotrichum</taxon>
        <taxon>Colletotrichum orchidearum species complex</taxon>
    </lineage>
</organism>
<dbReference type="Proteomes" id="UP000654918">
    <property type="component" value="Unassembled WGS sequence"/>
</dbReference>